<protein>
    <submittedName>
        <fullName evidence="2">Uncharacterized protein</fullName>
    </submittedName>
</protein>
<evidence type="ECO:0000256" key="1">
    <source>
        <dbReference type="SAM" id="Phobius"/>
    </source>
</evidence>
<name>A0A917F1T7_9MICO</name>
<evidence type="ECO:0000313" key="2">
    <source>
        <dbReference type="EMBL" id="GGF40009.1"/>
    </source>
</evidence>
<dbReference type="AlphaFoldDB" id="A0A917F1T7"/>
<keyword evidence="3" id="KW-1185">Reference proteome</keyword>
<reference evidence="2 3" key="1">
    <citation type="journal article" date="2014" name="Int. J. Syst. Evol. Microbiol.">
        <title>Complete genome sequence of Corynebacterium casei LMG S-19264T (=DSM 44701T), isolated from a smear-ripened cheese.</title>
        <authorList>
            <consortium name="US DOE Joint Genome Institute (JGI-PGF)"/>
            <person name="Walter F."/>
            <person name="Albersmeier A."/>
            <person name="Kalinowski J."/>
            <person name="Ruckert C."/>
        </authorList>
    </citation>
    <scope>NUCLEOTIDE SEQUENCE [LARGE SCALE GENOMIC DNA]</scope>
    <source>
        <strain evidence="2 3">CGMCC 1.12976</strain>
    </source>
</reference>
<evidence type="ECO:0000313" key="3">
    <source>
        <dbReference type="Proteomes" id="UP000598775"/>
    </source>
</evidence>
<feature type="transmembrane region" description="Helical" evidence="1">
    <location>
        <begin position="26"/>
        <end position="48"/>
    </location>
</feature>
<keyword evidence="1" id="KW-0812">Transmembrane</keyword>
<proteinExistence type="predicted"/>
<dbReference type="Proteomes" id="UP000598775">
    <property type="component" value="Unassembled WGS sequence"/>
</dbReference>
<gene>
    <name evidence="2" type="ORF">GCM10011399_36110</name>
</gene>
<organism evidence="2 3">
    <name type="scientific">Subtercola lobariae</name>
    <dbReference type="NCBI Taxonomy" id="1588641"/>
    <lineage>
        <taxon>Bacteria</taxon>
        <taxon>Bacillati</taxon>
        <taxon>Actinomycetota</taxon>
        <taxon>Actinomycetes</taxon>
        <taxon>Micrococcales</taxon>
        <taxon>Microbacteriaceae</taxon>
        <taxon>Subtercola</taxon>
    </lineage>
</organism>
<sequence length="79" mass="8637">MITVASLGLLSAPVLADDVVNQLPIPAFFFGLIAFVIFMSMGLVMWSYRDVANRHPKKSAEFAQSHDLHGHGDRTGADH</sequence>
<keyword evidence="1" id="KW-1133">Transmembrane helix</keyword>
<comment type="caution">
    <text evidence="2">The sequence shown here is derived from an EMBL/GenBank/DDBJ whole genome shotgun (WGS) entry which is preliminary data.</text>
</comment>
<accession>A0A917F1T7</accession>
<dbReference type="RefSeq" id="WP_188680861.1">
    <property type="nucleotide sequence ID" value="NZ_BMGP01000007.1"/>
</dbReference>
<keyword evidence="1" id="KW-0472">Membrane</keyword>
<dbReference type="EMBL" id="BMGP01000007">
    <property type="protein sequence ID" value="GGF40009.1"/>
    <property type="molecule type" value="Genomic_DNA"/>
</dbReference>